<evidence type="ECO:0000256" key="1">
    <source>
        <dbReference type="ARBA" id="ARBA00001641"/>
    </source>
</evidence>
<dbReference type="AlphaFoldDB" id="A0AAN7BHG9"/>
<gene>
    <name evidence="11" type="ORF">QBC38DRAFT_399406</name>
</gene>
<dbReference type="InterPro" id="IPR001722">
    <property type="entry name" value="Glyco_hydro_7"/>
</dbReference>
<dbReference type="Proteomes" id="UP001301958">
    <property type="component" value="Unassembled WGS sequence"/>
</dbReference>
<keyword evidence="3 10" id="KW-0732">Signal</keyword>
<protein>
    <recommendedName>
        <fullName evidence="9">Glucanase</fullName>
        <ecNumber evidence="9">3.2.1.-</ecNumber>
    </recommendedName>
</protein>
<dbReference type="Gene3D" id="2.70.100.10">
    <property type="entry name" value="Glycoside hydrolase, family 7, domain"/>
    <property type="match status" value="1"/>
</dbReference>
<evidence type="ECO:0000313" key="11">
    <source>
        <dbReference type="EMBL" id="KAK4223566.1"/>
    </source>
</evidence>
<dbReference type="GO" id="GO:0016162">
    <property type="term" value="F:cellulose 1,4-beta-cellobiosidase activity"/>
    <property type="evidence" value="ECO:0007669"/>
    <property type="project" value="UniProtKB-EC"/>
</dbReference>
<comment type="caution">
    <text evidence="11">The sequence shown here is derived from an EMBL/GenBank/DDBJ whole genome shotgun (WGS) entry which is preliminary data.</text>
</comment>
<evidence type="ECO:0000256" key="9">
    <source>
        <dbReference type="RuleBase" id="RU361164"/>
    </source>
</evidence>
<keyword evidence="4 9" id="KW-0378">Hydrolase</keyword>
<evidence type="ECO:0000256" key="2">
    <source>
        <dbReference type="ARBA" id="ARBA00006044"/>
    </source>
</evidence>
<comment type="similarity">
    <text evidence="2 9">Belongs to the glycosyl hydrolase 7 (cellulase C) family.</text>
</comment>
<evidence type="ECO:0000256" key="5">
    <source>
        <dbReference type="ARBA" id="ARBA00023001"/>
    </source>
</evidence>
<keyword evidence="5 9" id="KW-0136">Cellulose degradation</keyword>
<dbReference type="Pfam" id="PF00840">
    <property type="entry name" value="Glyco_hydro_7"/>
    <property type="match status" value="1"/>
</dbReference>
<feature type="signal peptide" evidence="10">
    <location>
        <begin position="1"/>
        <end position="18"/>
    </location>
</feature>
<dbReference type="InterPro" id="IPR013320">
    <property type="entry name" value="ConA-like_dom_sf"/>
</dbReference>
<evidence type="ECO:0000256" key="7">
    <source>
        <dbReference type="ARBA" id="ARBA00023295"/>
    </source>
</evidence>
<dbReference type="PRINTS" id="PR00734">
    <property type="entry name" value="GLHYDRLASE7"/>
</dbReference>
<dbReference type="GO" id="GO:0030245">
    <property type="term" value="P:cellulose catabolic process"/>
    <property type="evidence" value="ECO:0007669"/>
    <property type="project" value="UniProtKB-KW"/>
</dbReference>
<proteinExistence type="inferred from homology"/>
<evidence type="ECO:0000256" key="10">
    <source>
        <dbReference type="SAM" id="SignalP"/>
    </source>
</evidence>
<evidence type="ECO:0000313" key="12">
    <source>
        <dbReference type="Proteomes" id="UP001301958"/>
    </source>
</evidence>
<dbReference type="InterPro" id="IPR037019">
    <property type="entry name" value="Glyco_hydro_7_sf"/>
</dbReference>
<dbReference type="PANTHER" id="PTHR33753:SF2">
    <property type="entry name" value="GLYCOSIDE HYDROLASE FAMILY 7 PROTEIN"/>
    <property type="match status" value="1"/>
</dbReference>
<organism evidence="11 12">
    <name type="scientific">Podospora fimiseda</name>
    <dbReference type="NCBI Taxonomy" id="252190"/>
    <lineage>
        <taxon>Eukaryota</taxon>
        <taxon>Fungi</taxon>
        <taxon>Dikarya</taxon>
        <taxon>Ascomycota</taxon>
        <taxon>Pezizomycotina</taxon>
        <taxon>Sordariomycetes</taxon>
        <taxon>Sordariomycetidae</taxon>
        <taxon>Sordariales</taxon>
        <taxon>Podosporaceae</taxon>
        <taxon>Podospora</taxon>
    </lineage>
</organism>
<comment type="catalytic activity">
    <reaction evidence="1">
        <text>Hydrolysis of (1-&gt;4)-beta-D-glucosidic linkages in cellulose and cellotetraose, releasing cellobiose from the non-reducing ends of the chains.</text>
        <dbReference type="EC" id="3.2.1.91"/>
    </reaction>
</comment>
<dbReference type="SUPFAM" id="SSF49899">
    <property type="entry name" value="Concanavalin A-like lectins/glucanases"/>
    <property type="match status" value="1"/>
</dbReference>
<sequence>MFLISSLLFPVLLGTATAQGFGNHNNEIHPKLQWTSCSQPNNCQQVNGEVVLDANWRWLHTKNGYTNCYDGNKWTWACNSTANCTEKCVYDGVNYSGDHGIKTSSDSLSQRLRIPYGFDWSVGSRLFLMENKTMYKTFTLLNNELAFDVYLPTLECGINGALYFIAMDADGGVSKFPGNTAGAEYGVGYCDASCPRNGKFVGGKANYDGWVPSRDDPVNGQGKLAACCPEFDVWNSNAHSYSMSSKVCPSGKNKFVVCTEGDYCDPRLSPSDERPGPKCDPVGCSWSTYRLASKEFYGRGKLVDTNKKFTVVTRWEENRVYQFFIQDGKKIEVPTARWDDLPKENGISPDMCAKLPDIFSERDRFMENDGWKSHLEMVTQPMVMAMSLNVDYWSYNLWLDSVYPPERENTPEMEYYEHGPCRDWEKSNPRVVLAEYPYANVTWSNIRFGPIGSTMQI</sequence>
<accession>A0AAN7BHG9</accession>
<evidence type="ECO:0000256" key="3">
    <source>
        <dbReference type="ARBA" id="ARBA00022729"/>
    </source>
</evidence>
<feature type="chain" id="PRO_5042981835" description="Glucanase" evidence="10">
    <location>
        <begin position="19"/>
        <end position="457"/>
    </location>
</feature>
<evidence type="ECO:0000256" key="6">
    <source>
        <dbReference type="ARBA" id="ARBA00023277"/>
    </source>
</evidence>
<reference evidence="11" key="2">
    <citation type="submission" date="2023-05" db="EMBL/GenBank/DDBJ databases">
        <authorList>
            <consortium name="Lawrence Berkeley National Laboratory"/>
            <person name="Steindorff A."/>
            <person name="Hensen N."/>
            <person name="Bonometti L."/>
            <person name="Westerberg I."/>
            <person name="Brannstrom I.O."/>
            <person name="Guillou S."/>
            <person name="Cros-Aarteil S."/>
            <person name="Calhoun S."/>
            <person name="Haridas S."/>
            <person name="Kuo A."/>
            <person name="Mondo S."/>
            <person name="Pangilinan J."/>
            <person name="Riley R."/>
            <person name="Labutti K."/>
            <person name="Andreopoulos B."/>
            <person name="Lipzen A."/>
            <person name="Chen C."/>
            <person name="Yanf M."/>
            <person name="Daum C."/>
            <person name="Ng V."/>
            <person name="Clum A."/>
            <person name="Ohm R."/>
            <person name="Martin F."/>
            <person name="Silar P."/>
            <person name="Natvig D."/>
            <person name="Lalanne C."/>
            <person name="Gautier V."/>
            <person name="Ament-Velasquez S.L."/>
            <person name="Kruys A."/>
            <person name="Hutchinson M.I."/>
            <person name="Powell A.J."/>
            <person name="Barry K."/>
            <person name="Miller A.N."/>
            <person name="Grigoriev I.V."/>
            <person name="Debuchy R."/>
            <person name="Gladieux P."/>
            <person name="Thoren M.H."/>
            <person name="Johannesson H."/>
        </authorList>
    </citation>
    <scope>NUCLEOTIDE SEQUENCE</scope>
    <source>
        <strain evidence="11">CBS 990.96</strain>
    </source>
</reference>
<evidence type="ECO:0000256" key="4">
    <source>
        <dbReference type="ARBA" id="ARBA00022801"/>
    </source>
</evidence>
<dbReference type="PANTHER" id="PTHR33753">
    <property type="entry name" value="1,4-BETA-D-GLUCAN CELLOBIOHYDROLASE B"/>
    <property type="match status" value="1"/>
</dbReference>
<reference evidence="11" key="1">
    <citation type="journal article" date="2023" name="Mol. Phylogenet. Evol.">
        <title>Genome-scale phylogeny and comparative genomics of the fungal order Sordariales.</title>
        <authorList>
            <person name="Hensen N."/>
            <person name="Bonometti L."/>
            <person name="Westerberg I."/>
            <person name="Brannstrom I.O."/>
            <person name="Guillou S."/>
            <person name="Cros-Aarteil S."/>
            <person name="Calhoun S."/>
            <person name="Haridas S."/>
            <person name="Kuo A."/>
            <person name="Mondo S."/>
            <person name="Pangilinan J."/>
            <person name="Riley R."/>
            <person name="LaButti K."/>
            <person name="Andreopoulos B."/>
            <person name="Lipzen A."/>
            <person name="Chen C."/>
            <person name="Yan M."/>
            <person name="Daum C."/>
            <person name="Ng V."/>
            <person name="Clum A."/>
            <person name="Steindorff A."/>
            <person name="Ohm R.A."/>
            <person name="Martin F."/>
            <person name="Silar P."/>
            <person name="Natvig D.O."/>
            <person name="Lalanne C."/>
            <person name="Gautier V."/>
            <person name="Ament-Velasquez S.L."/>
            <person name="Kruys A."/>
            <person name="Hutchinson M.I."/>
            <person name="Powell A.J."/>
            <person name="Barry K."/>
            <person name="Miller A.N."/>
            <person name="Grigoriev I.V."/>
            <person name="Debuchy R."/>
            <person name="Gladieux P."/>
            <person name="Hiltunen Thoren M."/>
            <person name="Johannesson H."/>
        </authorList>
    </citation>
    <scope>NUCLEOTIDE SEQUENCE</scope>
    <source>
        <strain evidence="11">CBS 990.96</strain>
    </source>
</reference>
<name>A0AAN7BHG9_9PEZI</name>
<keyword evidence="12" id="KW-1185">Reference proteome</keyword>
<keyword evidence="7 9" id="KW-0326">Glycosidase</keyword>
<keyword evidence="6" id="KW-0119">Carbohydrate metabolism</keyword>
<dbReference type="EC" id="3.2.1.-" evidence="9"/>
<keyword evidence="8 9" id="KW-0624">Polysaccharide degradation</keyword>
<evidence type="ECO:0000256" key="8">
    <source>
        <dbReference type="ARBA" id="ARBA00023326"/>
    </source>
</evidence>
<dbReference type="EMBL" id="MU865422">
    <property type="protein sequence ID" value="KAK4223566.1"/>
    <property type="molecule type" value="Genomic_DNA"/>
</dbReference>